<organism evidence="16 17">
    <name type="scientific">Phyllachora maydis</name>
    <dbReference type="NCBI Taxonomy" id="1825666"/>
    <lineage>
        <taxon>Eukaryota</taxon>
        <taxon>Fungi</taxon>
        <taxon>Dikarya</taxon>
        <taxon>Ascomycota</taxon>
        <taxon>Pezizomycotina</taxon>
        <taxon>Sordariomycetes</taxon>
        <taxon>Sordariomycetidae</taxon>
        <taxon>Phyllachorales</taxon>
        <taxon>Phyllachoraceae</taxon>
        <taxon>Phyllachora</taxon>
    </lineage>
</organism>
<evidence type="ECO:0000256" key="8">
    <source>
        <dbReference type="ARBA" id="ARBA00023098"/>
    </source>
</evidence>
<evidence type="ECO:0000313" key="16">
    <source>
        <dbReference type="EMBL" id="KAK2070376.1"/>
    </source>
</evidence>
<dbReference type="PROSITE" id="PS51751">
    <property type="entry name" value="EXPERA"/>
    <property type="match status" value="1"/>
</dbReference>
<comment type="caution">
    <text evidence="16">The sequence shown here is derived from an EMBL/GenBank/DDBJ whole genome shotgun (WGS) entry which is preliminary data.</text>
</comment>
<evidence type="ECO:0000313" key="17">
    <source>
        <dbReference type="Proteomes" id="UP001217918"/>
    </source>
</evidence>
<feature type="transmembrane region" description="Helical" evidence="14">
    <location>
        <begin position="133"/>
        <end position="153"/>
    </location>
</feature>
<keyword evidence="6 13" id="KW-1133">Transmembrane helix</keyword>
<evidence type="ECO:0000259" key="15">
    <source>
        <dbReference type="PROSITE" id="PS51751"/>
    </source>
</evidence>
<keyword evidence="4 13" id="KW-0812">Transmembrane</keyword>
<evidence type="ECO:0000256" key="9">
    <source>
        <dbReference type="ARBA" id="ARBA00023136"/>
    </source>
</evidence>
<sequence length="170" mass="19595">MIPPKAMAPEQTFVINHPYHPQDVGIPHYRPNKTPLIGLLGSFVLIIFILLYGSLNVAKLCNSRLGRRDLSTFLWFVLCGFLHCFFEGYYVINHQNIAMSQSLFSQLWKEYALSDSRYLTSDPFMLCIETFTAVVWGPLSWVIAWMICHYTYFRTAGQRHIGLSRAAKLL</sequence>
<keyword evidence="10" id="KW-1207">Sterol metabolism</keyword>
<keyword evidence="17" id="KW-1185">Reference proteome</keyword>
<keyword evidence="9 13" id="KW-0472">Membrane</keyword>
<dbReference type="Proteomes" id="UP001217918">
    <property type="component" value="Unassembled WGS sequence"/>
</dbReference>
<dbReference type="GO" id="GO:0047750">
    <property type="term" value="F:cholestenol delta-isomerase activity"/>
    <property type="evidence" value="ECO:0007669"/>
    <property type="project" value="InterPro"/>
</dbReference>
<evidence type="ECO:0000256" key="10">
    <source>
        <dbReference type="ARBA" id="ARBA00023166"/>
    </source>
</evidence>
<feature type="domain" description="EXPERA" evidence="15">
    <location>
        <begin position="68"/>
        <end position="170"/>
    </location>
</feature>
<dbReference type="GO" id="GO:0000247">
    <property type="term" value="F:C-8 sterol isomerase activity"/>
    <property type="evidence" value="ECO:0007669"/>
    <property type="project" value="TreeGrafter"/>
</dbReference>
<dbReference type="InterPro" id="IPR007905">
    <property type="entry name" value="EBP"/>
</dbReference>
<dbReference type="AlphaFoldDB" id="A0AAD9I3I6"/>
<dbReference type="EMBL" id="JAQQPM010000003">
    <property type="protein sequence ID" value="KAK2070376.1"/>
    <property type="molecule type" value="Genomic_DNA"/>
</dbReference>
<dbReference type="Pfam" id="PF05241">
    <property type="entry name" value="EBP"/>
    <property type="match status" value="1"/>
</dbReference>
<dbReference type="PANTHER" id="PTHR14207:SF0">
    <property type="entry name" value="3-BETA-HYDROXYSTEROID-DELTA(8),DELTA(7)-ISOMERASE"/>
    <property type="match status" value="1"/>
</dbReference>
<dbReference type="GO" id="GO:0004769">
    <property type="term" value="F:steroid Delta-isomerase activity"/>
    <property type="evidence" value="ECO:0007669"/>
    <property type="project" value="TreeGrafter"/>
</dbReference>
<evidence type="ECO:0000256" key="11">
    <source>
        <dbReference type="ARBA" id="ARBA00023221"/>
    </source>
</evidence>
<evidence type="ECO:0000256" key="3">
    <source>
        <dbReference type="ARBA" id="ARBA00022516"/>
    </source>
</evidence>
<proteinExistence type="inferred from homology"/>
<dbReference type="InterPro" id="IPR033118">
    <property type="entry name" value="EXPERA"/>
</dbReference>
<evidence type="ECO:0000256" key="2">
    <source>
        <dbReference type="ARBA" id="ARBA00008337"/>
    </source>
</evidence>
<evidence type="ECO:0000256" key="6">
    <source>
        <dbReference type="ARBA" id="ARBA00022989"/>
    </source>
</evidence>
<protein>
    <recommendedName>
        <fullName evidence="15">EXPERA domain-containing protein</fullName>
    </recommendedName>
</protein>
<accession>A0AAD9I3I6</accession>
<keyword evidence="3" id="KW-0444">Lipid biosynthesis</keyword>
<dbReference type="GO" id="GO:0016020">
    <property type="term" value="C:membrane"/>
    <property type="evidence" value="ECO:0007669"/>
    <property type="project" value="UniProtKB-SubCell"/>
</dbReference>
<keyword evidence="11" id="KW-0753">Steroid metabolism</keyword>
<evidence type="ECO:0000256" key="7">
    <source>
        <dbReference type="ARBA" id="ARBA00023011"/>
    </source>
</evidence>
<feature type="transmembrane region" description="Helical" evidence="14">
    <location>
        <begin position="36"/>
        <end position="58"/>
    </location>
</feature>
<reference evidence="16" key="1">
    <citation type="journal article" date="2023" name="Mol. Plant Microbe Interact.">
        <title>Elucidating the Obligate Nature and Biological Capacity of an Invasive Fungal Corn Pathogen.</title>
        <authorList>
            <person name="MacCready J.S."/>
            <person name="Roggenkamp E.M."/>
            <person name="Gdanetz K."/>
            <person name="Chilvers M.I."/>
        </authorList>
    </citation>
    <scope>NUCLEOTIDE SEQUENCE</scope>
    <source>
        <strain evidence="16">PM02</strain>
    </source>
</reference>
<dbReference type="PANTHER" id="PTHR14207">
    <property type="entry name" value="STEROL ISOMERASE"/>
    <property type="match status" value="1"/>
</dbReference>
<gene>
    <name evidence="16" type="ORF">P8C59_004874</name>
</gene>
<keyword evidence="8" id="KW-0443">Lipid metabolism</keyword>
<evidence type="ECO:0000256" key="14">
    <source>
        <dbReference type="SAM" id="Phobius"/>
    </source>
</evidence>
<evidence type="ECO:0000256" key="12">
    <source>
        <dbReference type="ARBA" id="ARBA00023235"/>
    </source>
</evidence>
<keyword evidence="12" id="KW-0413">Isomerase</keyword>
<feature type="transmembrane region" description="Helical" evidence="14">
    <location>
        <begin position="70"/>
        <end position="92"/>
    </location>
</feature>
<keyword evidence="7" id="KW-0756">Sterol biosynthesis</keyword>
<comment type="similarity">
    <text evidence="2">Belongs to the EBP family.</text>
</comment>
<evidence type="ECO:0000256" key="4">
    <source>
        <dbReference type="ARBA" id="ARBA00022692"/>
    </source>
</evidence>
<evidence type="ECO:0000256" key="13">
    <source>
        <dbReference type="PROSITE-ProRule" id="PRU01087"/>
    </source>
</evidence>
<dbReference type="GO" id="GO:0005783">
    <property type="term" value="C:endoplasmic reticulum"/>
    <property type="evidence" value="ECO:0007669"/>
    <property type="project" value="TreeGrafter"/>
</dbReference>
<dbReference type="GO" id="GO:0016126">
    <property type="term" value="P:sterol biosynthetic process"/>
    <property type="evidence" value="ECO:0007669"/>
    <property type="project" value="UniProtKB-KW"/>
</dbReference>
<name>A0AAD9I3I6_9PEZI</name>
<keyword evidence="5" id="KW-0752">Steroid biosynthesis</keyword>
<evidence type="ECO:0000256" key="1">
    <source>
        <dbReference type="ARBA" id="ARBA00004141"/>
    </source>
</evidence>
<comment type="subcellular location">
    <subcellularLocation>
        <location evidence="1">Membrane</location>
        <topology evidence="1">Multi-pass membrane protein</topology>
    </subcellularLocation>
</comment>
<evidence type="ECO:0000256" key="5">
    <source>
        <dbReference type="ARBA" id="ARBA00022955"/>
    </source>
</evidence>